<keyword evidence="8" id="KW-0238">DNA-binding</keyword>
<dbReference type="GO" id="GO:0005634">
    <property type="term" value="C:nucleus"/>
    <property type="evidence" value="ECO:0007669"/>
    <property type="project" value="UniProtKB-SubCell"/>
</dbReference>
<dbReference type="FunFam" id="3.30.160.60:FF:003288">
    <property type="entry name" value="Uncharacterized protein"/>
    <property type="match status" value="1"/>
</dbReference>
<evidence type="ECO:0000256" key="9">
    <source>
        <dbReference type="ARBA" id="ARBA00023163"/>
    </source>
</evidence>
<dbReference type="GO" id="GO:0000981">
    <property type="term" value="F:DNA-binding transcription factor activity, RNA polymerase II-specific"/>
    <property type="evidence" value="ECO:0007669"/>
    <property type="project" value="TreeGrafter"/>
</dbReference>
<evidence type="ECO:0000256" key="12">
    <source>
        <dbReference type="SAM" id="MobiDB-lite"/>
    </source>
</evidence>
<keyword evidence="6" id="KW-0862">Zinc</keyword>
<dbReference type="SMART" id="SM00355">
    <property type="entry name" value="ZnF_C2H2"/>
    <property type="match status" value="4"/>
</dbReference>
<comment type="similarity">
    <text evidence="2">Belongs to the krueppel C2H2-type zinc-finger protein family.</text>
</comment>
<evidence type="ECO:0000259" key="13">
    <source>
        <dbReference type="PROSITE" id="PS50108"/>
    </source>
</evidence>
<accession>A0AA88KXX3</accession>
<comment type="subcellular location">
    <subcellularLocation>
        <location evidence="1">Nucleus</location>
    </subcellularLocation>
</comment>
<dbReference type="SMART" id="SM00285">
    <property type="entry name" value="PBD"/>
    <property type="match status" value="1"/>
</dbReference>
<dbReference type="InterPro" id="IPR036236">
    <property type="entry name" value="Znf_C2H2_sf"/>
</dbReference>
<feature type="domain" description="C2H2-type" evidence="14">
    <location>
        <begin position="66"/>
        <end position="93"/>
    </location>
</feature>
<dbReference type="FunFam" id="3.30.160.60:FF:001480">
    <property type="entry name" value="Si:cabz01071911.3"/>
    <property type="match status" value="1"/>
</dbReference>
<evidence type="ECO:0000259" key="14">
    <source>
        <dbReference type="PROSITE" id="PS50157"/>
    </source>
</evidence>
<evidence type="ECO:0000256" key="1">
    <source>
        <dbReference type="ARBA" id="ARBA00004123"/>
    </source>
</evidence>
<evidence type="ECO:0000256" key="5">
    <source>
        <dbReference type="ARBA" id="ARBA00022771"/>
    </source>
</evidence>
<dbReference type="PROSITE" id="PS50157">
    <property type="entry name" value="ZINC_FINGER_C2H2_2"/>
    <property type="match status" value="4"/>
</dbReference>
<feature type="domain" description="C2H2-type" evidence="14">
    <location>
        <begin position="38"/>
        <end position="65"/>
    </location>
</feature>
<reference evidence="15" key="1">
    <citation type="submission" date="2023-07" db="EMBL/GenBank/DDBJ databases">
        <title>Chromosome-level genome assembly of Artemia franciscana.</title>
        <authorList>
            <person name="Jo E."/>
        </authorList>
    </citation>
    <scope>NUCLEOTIDE SEQUENCE</scope>
    <source>
        <tissue evidence="15">Whole body</tissue>
    </source>
</reference>
<dbReference type="PROSITE" id="PS50108">
    <property type="entry name" value="CRIB"/>
    <property type="match status" value="1"/>
</dbReference>
<keyword evidence="16" id="KW-1185">Reference proteome</keyword>
<evidence type="ECO:0000256" key="6">
    <source>
        <dbReference type="ARBA" id="ARBA00022833"/>
    </source>
</evidence>
<dbReference type="FunFam" id="3.30.160.60:FF:000624">
    <property type="entry name" value="zinc finger protein 697"/>
    <property type="match status" value="1"/>
</dbReference>
<comment type="caution">
    <text evidence="15">The sequence shown here is derived from an EMBL/GenBank/DDBJ whole genome shotgun (WGS) entry which is preliminary data.</text>
</comment>
<keyword evidence="10" id="KW-0539">Nucleus</keyword>
<dbReference type="GO" id="GO:0000978">
    <property type="term" value="F:RNA polymerase II cis-regulatory region sequence-specific DNA binding"/>
    <property type="evidence" value="ECO:0007669"/>
    <property type="project" value="TreeGrafter"/>
</dbReference>
<feature type="domain" description="CRIB" evidence="13">
    <location>
        <begin position="132"/>
        <end position="145"/>
    </location>
</feature>
<evidence type="ECO:0000256" key="7">
    <source>
        <dbReference type="ARBA" id="ARBA00023015"/>
    </source>
</evidence>
<organism evidence="15 16">
    <name type="scientific">Artemia franciscana</name>
    <name type="common">Brine shrimp</name>
    <name type="synonym">Artemia sanfranciscana</name>
    <dbReference type="NCBI Taxonomy" id="6661"/>
    <lineage>
        <taxon>Eukaryota</taxon>
        <taxon>Metazoa</taxon>
        <taxon>Ecdysozoa</taxon>
        <taxon>Arthropoda</taxon>
        <taxon>Crustacea</taxon>
        <taxon>Branchiopoda</taxon>
        <taxon>Anostraca</taxon>
        <taxon>Artemiidae</taxon>
        <taxon>Artemia</taxon>
    </lineage>
</organism>
<dbReference type="PROSITE" id="PS00028">
    <property type="entry name" value="ZINC_FINGER_C2H2_1"/>
    <property type="match status" value="4"/>
</dbReference>
<dbReference type="Proteomes" id="UP001187531">
    <property type="component" value="Unassembled WGS sequence"/>
</dbReference>
<dbReference type="Gene3D" id="3.30.160.60">
    <property type="entry name" value="Classic Zinc Finger"/>
    <property type="match status" value="4"/>
</dbReference>
<evidence type="ECO:0000256" key="4">
    <source>
        <dbReference type="ARBA" id="ARBA00022737"/>
    </source>
</evidence>
<evidence type="ECO:0000313" key="15">
    <source>
        <dbReference type="EMBL" id="KAK2706106.1"/>
    </source>
</evidence>
<name>A0AA88KXX3_ARTSF</name>
<evidence type="ECO:0000256" key="8">
    <source>
        <dbReference type="ARBA" id="ARBA00023125"/>
    </source>
</evidence>
<protein>
    <submittedName>
        <fullName evidence="15">Uncharacterized protein</fullName>
    </submittedName>
</protein>
<evidence type="ECO:0000256" key="11">
    <source>
        <dbReference type="PROSITE-ProRule" id="PRU00042"/>
    </source>
</evidence>
<keyword evidence="4" id="KW-0677">Repeat</keyword>
<dbReference type="PANTHER" id="PTHR23235:SF142">
    <property type="entry name" value="ZINC FINGER PROTEIN 384"/>
    <property type="match status" value="1"/>
</dbReference>
<keyword evidence="9" id="KW-0804">Transcription</keyword>
<feature type="region of interest" description="Disordered" evidence="12">
    <location>
        <begin position="167"/>
        <end position="241"/>
    </location>
</feature>
<feature type="domain" description="C2H2-type" evidence="14">
    <location>
        <begin position="94"/>
        <end position="121"/>
    </location>
</feature>
<dbReference type="InterPro" id="IPR013087">
    <property type="entry name" value="Znf_C2H2_type"/>
</dbReference>
<feature type="domain" description="C2H2-type" evidence="14">
    <location>
        <begin position="10"/>
        <end position="37"/>
    </location>
</feature>
<keyword evidence="7" id="KW-0805">Transcription regulation</keyword>
<dbReference type="GO" id="GO:0008270">
    <property type="term" value="F:zinc ion binding"/>
    <property type="evidence" value="ECO:0007669"/>
    <property type="project" value="UniProtKB-KW"/>
</dbReference>
<feature type="compositionally biased region" description="Pro residues" evidence="12">
    <location>
        <begin position="213"/>
        <end position="225"/>
    </location>
</feature>
<evidence type="ECO:0000313" key="16">
    <source>
        <dbReference type="Proteomes" id="UP001187531"/>
    </source>
</evidence>
<dbReference type="Pfam" id="PF00096">
    <property type="entry name" value="zf-C2H2"/>
    <property type="match status" value="4"/>
</dbReference>
<dbReference type="EMBL" id="JAVRJZ010000020">
    <property type="protein sequence ID" value="KAK2706106.1"/>
    <property type="molecule type" value="Genomic_DNA"/>
</dbReference>
<evidence type="ECO:0000256" key="3">
    <source>
        <dbReference type="ARBA" id="ARBA00022723"/>
    </source>
</evidence>
<proteinExistence type="inferred from homology"/>
<sequence>MRTHTGEKPFKCDVCKHSFNVKSNFAMHMRTHTGEKPFKCDACKRSFTQKGHLAEHMRIHTGEKPFKCDVCKRSFNHKSTLTIHMRTHTGEKPFKCDICKHNFNQKGNLAIHMRIHTGEKPFNASDRRSKLISAPSNFNHISHMGPGEGLQMQKLLDLPTTVETADNTRPFTYLAPRDLSDSPPGRGIRPLPPSGLPLINKKSLCHSDGTPGPSVPPRRPAPRAPRPPDEDLDMSVTSSRETLNFGINPEVRTYNRAVVSSNYTMINFVKLKDVCDLEQ</sequence>
<keyword evidence="3" id="KW-0479">Metal-binding</keyword>
<dbReference type="PANTHER" id="PTHR23235">
    <property type="entry name" value="KRUEPPEL-LIKE TRANSCRIPTION FACTOR"/>
    <property type="match status" value="1"/>
</dbReference>
<dbReference type="CDD" id="cd00132">
    <property type="entry name" value="CRIB"/>
    <property type="match status" value="1"/>
</dbReference>
<dbReference type="AlphaFoldDB" id="A0AA88KXX3"/>
<dbReference type="FunFam" id="3.30.160.60:FF:002343">
    <property type="entry name" value="Zinc finger protein 33A"/>
    <property type="match status" value="1"/>
</dbReference>
<gene>
    <name evidence="15" type="ORF">QYM36_016207</name>
</gene>
<dbReference type="InterPro" id="IPR000095">
    <property type="entry name" value="CRIB_dom"/>
</dbReference>
<evidence type="ECO:0000256" key="2">
    <source>
        <dbReference type="ARBA" id="ARBA00006991"/>
    </source>
</evidence>
<dbReference type="SUPFAM" id="SSF57667">
    <property type="entry name" value="beta-beta-alpha zinc fingers"/>
    <property type="match status" value="2"/>
</dbReference>
<evidence type="ECO:0000256" key="10">
    <source>
        <dbReference type="ARBA" id="ARBA00023242"/>
    </source>
</evidence>
<keyword evidence="5 11" id="KW-0863">Zinc-finger</keyword>